<dbReference type="InterPro" id="IPR029061">
    <property type="entry name" value="THDP-binding"/>
</dbReference>
<reference evidence="13" key="1">
    <citation type="journal article" date="2019" name="Int. J. Syst. Evol. Microbiol.">
        <title>The Global Catalogue of Microorganisms (GCM) 10K type strain sequencing project: providing services to taxonomists for standard genome sequencing and annotation.</title>
        <authorList>
            <consortium name="The Broad Institute Genomics Platform"/>
            <consortium name="The Broad Institute Genome Sequencing Center for Infectious Disease"/>
            <person name="Wu L."/>
            <person name="Ma J."/>
        </authorList>
    </citation>
    <scope>NUCLEOTIDE SEQUENCE [LARGE SCALE GENOMIC DNA]</scope>
    <source>
        <strain evidence="13">CCM 8391</strain>
    </source>
</reference>
<evidence type="ECO:0000256" key="8">
    <source>
        <dbReference type="ARBA" id="ARBA00049473"/>
    </source>
</evidence>
<dbReference type="SUPFAM" id="SSF52922">
    <property type="entry name" value="TK C-terminal domain-like"/>
    <property type="match status" value="1"/>
</dbReference>
<organism evidence="12 13">
    <name type="scientific">Pseudonocardia hispaniensis</name>
    <dbReference type="NCBI Taxonomy" id="904933"/>
    <lineage>
        <taxon>Bacteria</taxon>
        <taxon>Bacillati</taxon>
        <taxon>Actinomycetota</taxon>
        <taxon>Actinomycetes</taxon>
        <taxon>Pseudonocardiales</taxon>
        <taxon>Pseudonocardiaceae</taxon>
        <taxon>Pseudonocardia</taxon>
    </lineage>
</organism>
<feature type="domain" description="Transketolase-like pyrimidine-binding" evidence="11">
    <location>
        <begin position="378"/>
        <end position="558"/>
    </location>
</feature>
<dbReference type="EC" id="2.2.1.1" evidence="3 9"/>
<keyword evidence="4 10" id="KW-0808">Transferase</keyword>
<evidence type="ECO:0000256" key="3">
    <source>
        <dbReference type="ARBA" id="ARBA00013152"/>
    </source>
</evidence>
<dbReference type="PROSITE" id="PS00801">
    <property type="entry name" value="TRANSKETOLASE_1"/>
    <property type="match status" value="1"/>
</dbReference>
<dbReference type="EMBL" id="JBHSQW010000016">
    <property type="protein sequence ID" value="MFC5994239.1"/>
    <property type="molecule type" value="Genomic_DNA"/>
</dbReference>
<gene>
    <name evidence="12" type="primary">tkt</name>
    <name evidence="12" type="ORF">ACFQE5_08440</name>
</gene>
<dbReference type="Proteomes" id="UP001596302">
    <property type="component" value="Unassembled WGS sequence"/>
</dbReference>
<accession>A0ABW1J167</accession>
<dbReference type="RefSeq" id="WP_379584271.1">
    <property type="nucleotide sequence ID" value="NZ_JBHSQW010000016.1"/>
</dbReference>
<dbReference type="SMART" id="SM00861">
    <property type="entry name" value="Transket_pyr"/>
    <property type="match status" value="1"/>
</dbReference>
<dbReference type="InterPro" id="IPR055152">
    <property type="entry name" value="Transketolase-like_C_2"/>
</dbReference>
<evidence type="ECO:0000256" key="4">
    <source>
        <dbReference type="ARBA" id="ARBA00022679"/>
    </source>
</evidence>
<proteinExistence type="inferred from homology"/>
<dbReference type="NCBIfam" id="TIGR00232">
    <property type="entry name" value="tktlase_bact"/>
    <property type="match status" value="1"/>
</dbReference>
<evidence type="ECO:0000256" key="7">
    <source>
        <dbReference type="ARBA" id="ARBA00023052"/>
    </source>
</evidence>
<keyword evidence="13" id="KW-1185">Reference proteome</keyword>
<keyword evidence="5 10" id="KW-0479">Metal-binding</keyword>
<dbReference type="CDD" id="cd07033">
    <property type="entry name" value="TPP_PYR_DXS_TK_like"/>
    <property type="match status" value="1"/>
</dbReference>
<dbReference type="PANTHER" id="PTHR43522:SF2">
    <property type="entry name" value="TRANSKETOLASE 1-RELATED"/>
    <property type="match status" value="1"/>
</dbReference>
<comment type="cofactor">
    <cofactor evidence="10">
        <name>thiamine diphosphate</name>
        <dbReference type="ChEBI" id="CHEBI:58937"/>
    </cofactor>
    <text evidence="10">Binds 1 thiamine pyrophosphate per subunit.</text>
</comment>
<dbReference type="Pfam" id="PF22613">
    <property type="entry name" value="Transketolase_C_1"/>
    <property type="match status" value="1"/>
</dbReference>
<dbReference type="InterPro" id="IPR009014">
    <property type="entry name" value="Transketo_C/PFOR_II"/>
</dbReference>
<evidence type="ECO:0000313" key="12">
    <source>
        <dbReference type="EMBL" id="MFC5994239.1"/>
    </source>
</evidence>
<dbReference type="InterPro" id="IPR033247">
    <property type="entry name" value="Transketolase_fam"/>
</dbReference>
<dbReference type="GO" id="GO:0004802">
    <property type="term" value="F:transketolase activity"/>
    <property type="evidence" value="ECO:0007669"/>
    <property type="project" value="UniProtKB-EC"/>
</dbReference>
<sequence>MSVTDDVTTLTRADVPADWSELDRRAVDTIRVLAADAVQKVGNGHPGTAMSLAPLAYALFQRVLRHDPADAGWIGRDRFVLSAGHSSLTLYLQLFLSGYGLEIDDIAALRTWGSKTPGHPEYGHTTGVETTTGPLGQGLANAVGMAMAARRERGLFDPDAPAGQSPFDHHIYVIASDGDIEEGITSEASSLAGHQQLGNLTVIYDDNKISIEDDTAIALSEDTAGRYESYGWHVQVVEGGENVTGILAALEAARAETTRPSFILLRTIIGYPAPNKMNTGTAHGAALGADEVAEVKKILGFDPERQFQVEPEVLAHARRVVERGRAAREQWQRSFDAWADREPERKALLDRMLDRGLPAGWADALPAWEPGPTGGTAIATRKASGAVLTALAPVLPELWGGSADLAESNNTTMEGADSFGPPQASTKLWQTSPYGRTLHFGVREHAMGAILNGIALHGPTRPYGGTFLVFSDYMRPAVRLAALMRTPVIYVWTHDSIGLGEDGPTHQPIEHLAALRAIPGLDVIRPGDANETAGAWKATLERPDGPKALALTRQNLPVLAGTSHEGVARGGYVLTEASTGDPAVILIGTGSELQIAVQAREVLEAEGVPTRVVSMPCVEWFDAQDEAYRESVLPAGVRARVSVEAGIAQPWHRFVGDAGQIVSIEHFGASADHQTLFREFGFTTEAVVDAARRSLAMV</sequence>
<keyword evidence="6 10" id="KW-0460">Magnesium</keyword>
<name>A0ABW1J167_9PSEU</name>
<evidence type="ECO:0000259" key="11">
    <source>
        <dbReference type="SMART" id="SM00861"/>
    </source>
</evidence>
<evidence type="ECO:0000256" key="10">
    <source>
        <dbReference type="RuleBase" id="RU004996"/>
    </source>
</evidence>
<comment type="subunit">
    <text evidence="2 10">Homodimer.</text>
</comment>
<comment type="similarity">
    <text evidence="1 10">Belongs to the transketolase family.</text>
</comment>
<evidence type="ECO:0000256" key="9">
    <source>
        <dbReference type="NCBIfam" id="TIGR00232"/>
    </source>
</evidence>
<evidence type="ECO:0000256" key="5">
    <source>
        <dbReference type="ARBA" id="ARBA00022723"/>
    </source>
</evidence>
<comment type="catalytic activity">
    <reaction evidence="8 10">
        <text>D-sedoheptulose 7-phosphate + D-glyceraldehyde 3-phosphate = aldehydo-D-ribose 5-phosphate + D-xylulose 5-phosphate</text>
        <dbReference type="Rhea" id="RHEA:10508"/>
        <dbReference type="ChEBI" id="CHEBI:57483"/>
        <dbReference type="ChEBI" id="CHEBI:57737"/>
        <dbReference type="ChEBI" id="CHEBI:58273"/>
        <dbReference type="ChEBI" id="CHEBI:59776"/>
        <dbReference type="EC" id="2.2.1.1"/>
    </reaction>
</comment>
<dbReference type="InterPro" id="IPR005475">
    <property type="entry name" value="Transketolase-like_Pyr-bd"/>
</dbReference>
<dbReference type="Gene3D" id="3.40.50.970">
    <property type="match status" value="2"/>
</dbReference>
<dbReference type="Pfam" id="PF02779">
    <property type="entry name" value="Transket_pyr"/>
    <property type="match status" value="1"/>
</dbReference>
<comment type="function">
    <text evidence="10">Catalyzes the transfer of a two-carbon ketol group from a ketose donor to an aldose acceptor, via a covalent intermediate with the cofactor thiamine pyrophosphate.</text>
</comment>
<dbReference type="PROSITE" id="PS00802">
    <property type="entry name" value="TRANSKETOLASE_2"/>
    <property type="match status" value="1"/>
</dbReference>
<dbReference type="Gene3D" id="3.40.50.920">
    <property type="match status" value="1"/>
</dbReference>
<comment type="caution">
    <text evidence="12">The sequence shown here is derived from an EMBL/GenBank/DDBJ whole genome shotgun (WGS) entry which is preliminary data.</text>
</comment>
<keyword evidence="7 10" id="KW-0786">Thiamine pyrophosphate</keyword>
<protein>
    <recommendedName>
        <fullName evidence="3 9">Transketolase</fullName>
        <ecNumber evidence="3 9">2.2.1.1</ecNumber>
    </recommendedName>
</protein>
<dbReference type="InterPro" id="IPR020826">
    <property type="entry name" value="Transketolase_BS"/>
</dbReference>
<dbReference type="InterPro" id="IPR049557">
    <property type="entry name" value="Transketolase_CS"/>
</dbReference>
<dbReference type="PANTHER" id="PTHR43522">
    <property type="entry name" value="TRANSKETOLASE"/>
    <property type="match status" value="1"/>
</dbReference>
<dbReference type="SUPFAM" id="SSF52518">
    <property type="entry name" value="Thiamin diphosphate-binding fold (THDP-binding)"/>
    <property type="match status" value="2"/>
</dbReference>
<dbReference type="InterPro" id="IPR005474">
    <property type="entry name" value="Transketolase_N"/>
</dbReference>
<comment type="cofactor">
    <cofactor evidence="10">
        <name>Mg(2+)</name>
        <dbReference type="ChEBI" id="CHEBI:18420"/>
    </cofactor>
    <cofactor evidence="10">
        <name>Ca(2+)</name>
        <dbReference type="ChEBI" id="CHEBI:29108"/>
    </cofactor>
    <cofactor evidence="10">
        <name>Mn(2+)</name>
        <dbReference type="ChEBI" id="CHEBI:29035"/>
    </cofactor>
    <cofactor evidence="10">
        <name>Co(2+)</name>
        <dbReference type="ChEBI" id="CHEBI:48828"/>
    </cofactor>
    <text evidence="10">Binds 1 Mg(2+) ion per subunit. Can also utilize other divalent metal cations, such as Ca(2+), Mn(2+) and Co(2+).</text>
</comment>
<evidence type="ECO:0000256" key="6">
    <source>
        <dbReference type="ARBA" id="ARBA00022842"/>
    </source>
</evidence>
<dbReference type="CDD" id="cd02012">
    <property type="entry name" value="TPP_TK"/>
    <property type="match status" value="1"/>
</dbReference>
<dbReference type="InterPro" id="IPR005478">
    <property type="entry name" value="Transketolase_bac-like"/>
</dbReference>
<evidence type="ECO:0000256" key="1">
    <source>
        <dbReference type="ARBA" id="ARBA00007131"/>
    </source>
</evidence>
<keyword evidence="10" id="KW-0106">Calcium</keyword>
<evidence type="ECO:0000256" key="2">
    <source>
        <dbReference type="ARBA" id="ARBA00011738"/>
    </source>
</evidence>
<evidence type="ECO:0000313" key="13">
    <source>
        <dbReference type="Proteomes" id="UP001596302"/>
    </source>
</evidence>
<dbReference type="Pfam" id="PF00456">
    <property type="entry name" value="Transketolase_N"/>
    <property type="match status" value="1"/>
</dbReference>